<dbReference type="GO" id="GO:0009117">
    <property type="term" value="P:nucleotide metabolic process"/>
    <property type="evidence" value="ECO:0007669"/>
    <property type="project" value="UniProtKB-KW"/>
</dbReference>
<evidence type="ECO:0000256" key="2">
    <source>
        <dbReference type="ARBA" id="ARBA00011738"/>
    </source>
</evidence>
<dbReference type="EMBL" id="CAACYI010000001">
    <property type="protein sequence ID" value="VFB16399.1"/>
    <property type="molecule type" value="Genomic_DNA"/>
</dbReference>
<dbReference type="GO" id="GO:0017111">
    <property type="term" value="F:ribonucleoside triphosphate phosphatase activity"/>
    <property type="evidence" value="ECO:0007669"/>
    <property type="project" value="InterPro"/>
</dbReference>
<evidence type="ECO:0000256" key="7">
    <source>
        <dbReference type="ARBA" id="ARBA00023080"/>
    </source>
</evidence>
<dbReference type="GO" id="GO:0046872">
    <property type="term" value="F:metal ion binding"/>
    <property type="evidence" value="ECO:0007669"/>
    <property type="project" value="UniProtKB-KW"/>
</dbReference>
<evidence type="ECO:0000256" key="3">
    <source>
        <dbReference type="ARBA" id="ARBA00022723"/>
    </source>
</evidence>
<feature type="binding site" evidence="10">
    <location>
        <position position="73"/>
    </location>
    <ligand>
        <name>substrate</name>
    </ligand>
</feature>
<comment type="cofactor">
    <cofactor evidence="10">
        <name>Mg(2+)</name>
        <dbReference type="ChEBI" id="CHEBI:18420"/>
    </cofactor>
    <text evidence="10">Binds 1 Mg(2+) ion per subunit.</text>
</comment>
<evidence type="ECO:0000256" key="6">
    <source>
        <dbReference type="ARBA" id="ARBA00022842"/>
    </source>
</evidence>
<reference evidence="12 13" key="1">
    <citation type="submission" date="2019-02" db="EMBL/GenBank/DDBJ databases">
        <authorList>
            <consortium name="Pathogen Informatics"/>
        </authorList>
    </citation>
    <scope>NUCLEOTIDE SEQUENCE [LARGE SCALE GENOMIC DNA]</scope>
    <source>
        <strain evidence="12 13">3012STDY7089603</strain>
    </source>
</reference>
<dbReference type="GO" id="GO:0005829">
    <property type="term" value="C:cytosol"/>
    <property type="evidence" value="ECO:0007669"/>
    <property type="project" value="TreeGrafter"/>
</dbReference>
<comment type="subunit">
    <text evidence="2 10">Homodimer.</text>
</comment>
<evidence type="ECO:0000256" key="10">
    <source>
        <dbReference type="HAMAP-Rule" id="MF_01405"/>
    </source>
</evidence>
<evidence type="ECO:0000313" key="12">
    <source>
        <dbReference type="EMBL" id="VFB16399.1"/>
    </source>
</evidence>
<organism evidence="12 13">
    <name type="scientific">Urinicoccus massiliensis</name>
    <dbReference type="NCBI Taxonomy" id="1723382"/>
    <lineage>
        <taxon>Bacteria</taxon>
        <taxon>Bacillati</taxon>
        <taxon>Bacillota</taxon>
        <taxon>Tissierellia</taxon>
        <taxon>Tissierellales</taxon>
        <taxon>Peptoniphilaceae</taxon>
        <taxon>Urinicoccus</taxon>
    </lineage>
</organism>
<dbReference type="Gene3D" id="3.90.950.10">
    <property type="match status" value="1"/>
</dbReference>
<feature type="active site" description="Proton acceptor" evidence="10">
    <location>
        <position position="72"/>
    </location>
</feature>
<sequence length="201" mass="22566">MKKLILSTDNKNKVREIKEALAGLPLEVYAKSDFVDREIQVDEKYDSLEENARVKAEALKKYAPDCLILADDTGLFIQALGGEPGVHSARYAGNHDDDANIKKVLEKLKDQENRSAYFKTVFVLLDPEGGEKIIEGICQGNILKDIQGPRTFGYDPIFQPIGRESSFAEMTIHEKNEISHRGKALEGLRKYLKNLLGESQN</sequence>
<dbReference type="NCBIfam" id="TIGR00042">
    <property type="entry name" value="RdgB/HAM1 family non-canonical purine NTP pyrophosphatase"/>
    <property type="match status" value="1"/>
</dbReference>
<dbReference type="InterPro" id="IPR029001">
    <property type="entry name" value="ITPase-like_fam"/>
</dbReference>
<gene>
    <name evidence="12" type="ORF">NCTC13150_00924</name>
</gene>
<evidence type="ECO:0000313" key="13">
    <source>
        <dbReference type="Proteomes" id="UP000377798"/>
    </source>
</evidence>
<evidence type="ECO:0000256" key="11">
    <source>
        <dbReference type="RuleBase" id="RU003781"/>
    </source>
</evidence>
<feature type="binding site" evidence="10">
    <location>
        <begin position="152"/>
        <end position="155"/>
    </location>
    <ligand>
        <name>substrate</name>
    </ligand>
</feature>
<dbReference type="SUPFAM" id="SSF52972">
    <property type="entry name" value="ITPase-like"/>
    <property type="match status" value="1"/>
</dbReference>
<comment type="similarity">
    <text evidence="1 10 11">Belongs to the HAM1 NTPase family.</text>
</comment>
<dbReference type="RefSeq" id="WP_131749005.1">
    <property type="nucleotide sequence ID" value="NZ_CAACYI010000001.1"/>
</dbReference>
<dbReference type="Pfam" id="PF01725">
    <property type="entry name" value="Ham1p_like"/>
    <property type="match status" value="1"/>
</dbReference>
<dbReference type="InterPro" id="IPR020922">
    <property type="entry name" value="dITP/XTP_pyrophosphatase"/>
</dbReference>
<comment type="catalytic activity">
    <reaction evidence="9 10">
        <text>XTP + H2O = XMP + diphosphate + H(+)</text>
        <dbReference type="Rhea" id="RHEA:28610"/>
        <dbReference type="ChEBI" id="CHEBI:15377"/>
        <dbReference type="ChEBI" id="CHEBI:15378"/>
        <dbReference type="ChEBI" id="CHEBI:33019"/>
        <dbReference type="ChEBI" id="CHEBI:57464"/>
        <dbReference type="ChEBI" id="CHEBI:61314"/>
        <dbReference type="EC" id="3.6.1.66"/>
    </reaction>
</comment>
<keyword evidence="6 10" id="KW-0460">Magnesium</keyword>
<dbReference type="CDD" id="cd00515">
    <property type="entry name" value="HAM1"/>
    <property type="match status" value="1"/>
</dbReference>
<keyword evidence="3 10" id="KW-0479">Metal-binding</keyword>
<evidence type="ECO:0000256" key="9">
    <source>
        <dbReference type="ARBA" id="ARBA00052017"/>
    </source>
</evidence>
<comment type="catalytic activity">
    <reaction evidence="8 10">
        <text>dITP + H2O = dIMP + diphosphate + H(+)</text>
        <dbReference type="Rhea" id="RHEA:28342"/>
        <dbReference type="ChEBI" id="CHEBI:15377"/>
        <dbReference type="ChEBI" id="CHEBI:15378"/>
        <dbReference type="ChEBI" id="CHEBI:33019"/>
        <dbReference type="ChEBI" id="CHEBI:61194"/>
        <dbReference type="ChEBI" id="CHEBI:61382"/>
        <dbReference type="EC" id="3.6.1.66"/>
    </reaction>
</comment>
<dbReference type="GO" id="GO:0000166">
    <property type="term" value="F:nucleotide binding"/>
    <property type="evidence" value="ECO:0007669"/>
    <property type="project" value="UniProtKB-KW"/>
</dbReference>
<dbReference type="InterPro" id="IPR002637">
    <property type="entry name" value="RdgB/HAM1"/>
</dbReference>
<comment type="function">
    <text evidence="10">Pyrophosphatase that catalyzes the hydrolysis of nucleoside triphosphates to their monophosphate derivatives, with a high preference for the non-canonical purine nucleotides XTP (xanthosine triphosphate), dITP (deoxyinosine triphosphate) and ITP. Seems to function as a house-cleaning enzyme that removes non-canonical purine nucleotides from the nucleotide pool, thus preventing their incorporation into DNA/RNA and avoiding chromosomal lesions.</text>
</comment>
<dbReference type="PANTHER" id="PTHR11067">
    <property type="entry name" value="INOSINE TRIPHOSPHATE PYROPHOSPHATASE/HAM1 PROTEIN"/>
    <property type="match status" value="1"/>
</dbReference>
<dbReference type="GO" id="GO:0009146">
    <property type="term" value="P:purine nucleoside triphosphate catabolic process"/>
    <property type="evidence" value="ECO:0007669"/>
    <property type="project" value="UniProtKB-UniRule"/>
</dbReference>
<name>A0A8H2M4Q6_9FIRM</name>
<accession>A0A8H2M4Q6</accession>
<dbReference type="GO" id="GO:0036220">
    <property type="term" value="F:ITP diphosphatase activity"/>
    <property type="evidence" value="ECO:0007669"/>
    <property type="project" value="UniProtKB-UniRule"/>
</dbReference>
<evidence type="ECO:0000256" key="1">
    <source>
        <dbReference type="ARBA" id="ARBA00008023"/>
    </source>
</evidence>
<keyword evidence="4 10" id="KW-0547">Nucleotide-binding</keyword>
<keyword evidence="7 10" id="KW-0546">Nucleotide metabolism</keyword>
<feature type="binding site" evidence="10">
    <location>
        <begin position="8"/>
        <end position="13"/>
    </location>
    <ligand>
        <name>substrate</name>
    </ligand>
</feature>
<dbReference type="AlphaFoldDB" id="A0A8H2M4Q6"/>
<dbReference type="EC" id="3.6.1.66" evidence="10"/>
<keyword evidence="5 10" id="KW-0378">Hydrolase</keyword>
<evidence type="ECO:0000256" key="8">
    <source>
        <dbReference type="ARBA" id="ARBA00051875"/>
    </source>
</evidence>
<feature type="binding site" evidence="10">
    <location>
        <begin position="180"/>
        <end position="181"/>
    </location>
    <ligand>
        <name>substrate</name>
    </ligand>
</feature>
<feature type="binding site" evidence="10">
    <location>
        <position position="175"/>
    </location>
    <ligand>
        <name>substrate</name>
    </ligand>
</feature>
<feature type="binding site" evidence="10">
    <location>
        <position position="42"/>
    </location>
    <ligand>
        <name>Mg(2+)</name>
        <dbReference type="ChEBI" id="CHEBI:18420"/>
    </ligand>
</feature>
<feature type="binding site" evidence="10">
    <location>
        <position position="72"/>
    </location>
    <ligand>
        <name>Mg(2+)</name>
        <dbReference type="ChEBI" id="CHEBI:18420"/>
    </ligand>
</feature>
<dbReference type="PANTHER" id="PTHR11067:SF9">
    <property type="entry name" value="INOSINE TRIPHOSPHATE PYROPHOSPHATASE"/>
    <property type="match status" value="1"/>
</dbReference>
<proteinExistence type="inferred from homology"/>
<keyword evidence="13" id="KW-1185">Reference proteome</keyword>
<dbReference type="FunFam" id="3.90.950.10:FF:000001">
    <property type="entry name" value="dITP/XTP pyrophosphatase"/>
    <property type="match status" value="1"/>
</dbReference>
<dbReference type="HAMAP" id="MF_01405">
    <property type="entry name" value="Non_canon_purine_NTPase"/>
    <property type="match status" value="1"/>
</dbReference>
<comment type="caution">
    <text evidence="12">The sequence shown here is derived from an EMBL/GenBank/DDBJ whole genome shotgun (WGS) entry which is preliminary data.</text>
</comment>
<evidence type="ECO:0000256" key="5">
    <source>
        <dbReference type="ARBA" id="ARBA00022801"/>
    </source>
</evidence>
<protein>
    <recommendedName>
        <fullName evidence="10">dITP/XTP pyrophosphatase</fullName>
        <ecNumber evidence="10">3.6.1.66</ecNumber>
    </recommendedName>
    <alternativeName>
        <fullName evidence="10">Non-canonical purine NTP pyrophosphatase</fullName>
    </alternativeName>
    <alternativeName>
        <fullName evidence="10">Non-standard purine NTP pyrophosphatase</fullName>
    </alternativeName>
    <alternativeName>
        <fullName evidence="10">Nucleoside-triphosphate diphosphatase</fullName>
    </alternativeName>
    <alternativeName>
        <fullName evidence="10">Nucleoside-triphosphate pyrophosphatase</fullName>
        <shortName evidence="10">NTPase</shortName>
    </alternativeName>
</protein>
<evidence type="ECO:0000256" key="4">
    <source>
        <dbReference type="ARBA" id="ARBA00022741"/>
    </source>
</evidence>
<dbReference type="GO" id="GO:0036222">
    <property type="term" value="F:XTP diphosphatase activity"/>
    <property type="evidence" value="ECO:0007669"/>
    <property type="project" value="UniProtKB-UniRule"/>
</dbReference>
<comment type="catalytic activity">
    <reaction evidence="10">
        <text>ITP + H2O = IMP + diphosphate + H(+)</text>
        <dbReference type="Rhea" id="RHEA:29399"/>
        <dbReference type="ChEBI" id="CHEBI:15377"/>
        <dbReference type="ChEBI" id="CHEBI:15378"/>
        <dbReference type="ChEBI" id="CHEBI:33019"/>
        <dbReference type="ChEBI" id="CHEBI:58053"/>
        <dbReference type="ChEBI" id="CHEBI:61402"/>
        <dbReference type="EC" id="3.6.1.66"/>
    </reaction>
</comment>
<dbReference type="GO" id="GO:0035870">
    <property type="term" value="F:dITP diphosphatase activity"/>
    <property type="evidence" value="ECO:0007669"/>
    <property type="project" value="UniProtKB-UniRule"/>
</dbReference>
<dbReference type="Proteomes" id="UP000377798">
    <property type="component" value="Unassembled WGS sequence"/>
</dbReference>